<dbReference type="Gene3D" id="2.60.120.200">
    <property type="match status" value="1"/>
</dbReference>
<accession>A0A0F8VUJ2</accession>
<dbReference type="SUPFAM" id="SSF49899">
    <property type="entry name" value="Concanavalin A-like lectins/glucanases"/>
    <property type="match status" value="1"/>
</dbReference>
<name>A0A0F8VUJ2_9ZZZZ</name>
<evidence type="ECO:0000313" key="1">
    <source>
        <dbReference type="EMBL" id="KKK48018.1"/>
    </source>
</evidence>
<feature type="non-terminal residue" evidence="1">
    <location>
        <position position="1"/>
    </location>
</feature>
<dbReference type="Pfam" id="PF13385">
    <property type="entry name" value="Laminin_G_3"/>
    <property type="match status" value="1"/>
</dbReference>
<reference evidence="1" key="1">
    <citation type="journal article" date="2015" name="Nature">
        <title>Complex archaea that bridge the gap between prokaryotes and eukaryotes.</title>
        <authorList>
            <person name="Spang A."/>
            <person name="Saw J.H."/>
            <person name="Jorgensen S.L."/>
            <person name="Zaremba-Niedzwiedzka K."/>
            <person name="Martijn J."/>
            <person name="Lind A.E."/>
            <person name="van Eijk R."/>
            <person name="Schleper C."/>
            <person name="Guy L."/>
            <person name="Ettema T.J."/>
        </authorList>
    </citation>
    <scope>NUCLEOTIDE SEQUENCE</scope>
</reference>
<protein>
    <recommendedName>
        <fullName evidence="2">LamG-like jellyroll fold domain-containing protein</fullName>
    </recommendedName>
</protein>
<sequence length="131" mass="13617">GGWGVAESGILISTSGGGQMYLQIDGANQRGYFDYSLVVSVNQWHHIAIVFNGVGIGNTGRLQCYVDSAPVTLAYDGTIPAATDDLSGVDATIGRGAAAFDGLLDAFAIYSVALTQIQVADLYARTGQGRI</sequence>
<dbReference type="AlphaFoldDB" id="A0A0F8VUJ2"/>
<proteinExistence type="predicted"/>
<organism evidence="1">
    <name type="scientific">marine sediment metagenome</name>
    <dbReference type="NCBI Taxonomy" id="412755"/>
    <lineage>
        <taxon>unclassified sequences</taxon>
        <taxon>metagenomes</taxon>
        <taxon>ecological metagenomes</taxon>
    </lineage>
</organism>
<dbReference type="EMBL" id="LAZR01069282">
    <property type="protein sequence ID" value="KKK48018.1"/>
    <property type="molecule type" value="Genomic_DNA"/>
</dbReference>
<comment type="caution">
    <text evidence="1">The sequence shown here is derived from an EMBL/GenBank/DDBJ whole genome shotgun (WGS) entry which is preliminary data.</text>
</comment>
<evidence type="ECO:0008006" key="2">
    <source>
        <dbReference type="Google" id="ProtNLM"/>
    </source>
</evidence>
<gene>
    <name evidence="1" type="ORF">LCGC14_3149390</name>
</gene>
<dbReference type="InterPro" id="IPR013320">
    <property type="entry name" value="ConA-like_dom_sf"/>
</dbReference>